<accession>A0A5B8MQ39</accession>
<reference evidence="2 3" key="1">
    <citation type="submission" date="2018-07" db="EMBL/GenBank/DDBJ databases">
        <title>The complete nuclear genome of the prasinophyte Chloropicon primus (CCMP1205).</title>
        <authorList>
            <person name="Pombert J.-F."/>
            <person name="Otis C."/>
            <person name="Turmel M."/>
            <person name="Lemieux C."/>
        </authorList>
    </citation>
    <scope>NUCLEOTIDE SEQUENCE [LARGE SCALE GENOMIC DNA]</scope>
    <source>
        <strain evidence="2 3">CCMP1205</strain>
    </source>
</reference>
<organism evidence="2 3">
    <name type="scientific">Chloropicon primus</name>
    <dbReference type="NCBI Taxonomy" id="1764295"/>
    <lineage>
        <taxon>Eukaryota</taxon>
        <taxon>Viridiplantae</taxon>
        <taxon>Chlorophyta</taxon>
        <taxon>Chloropicophyceae</taxon>
        <taxon>Chloropicales</taxon>
        <taxon>Chloropicaceae</taxon>
        <taxon>Chloropicon</taxon>
    </lineage>
</organism>
<dbReference type="OrthoDB" id="1883156at2759"/>
<evidence type="ECO:0000313" key="3">
    <source>
        <dbReference type="Proteomes" id="UP000316726"/>
    </source>
</evidence>
<feature type="compositionally biased region" description="Basic residues" evidence="1">
    <location>
        <begin position="32"/>
        <end position="45"/>
    </location>
</feature>
<proteinExistence type="predicted"/>
<protein>
    <submittedName>
        <fullName evidence="2">Uncharacterized protein</fullName>
    </submittedName>
</protein>
<dbReference type="EMBL" id="CP031040">
    <property type="protein sequence ID" value="QDZ22471.1"/>
    <property type="molecule type" value="Genomic_DNA"/>
</dbReference>
<dbReference type="Proteomes" id="UP000316726">
    <property type="component" value="Chromosome 7"/>
</dbReference>
<keyword evidence="3" id="KW-1185">Reference proteome</keyword>
<name>A0A5B8MQ39_9CHLO</name>
<dbReference type="AlphaFoldDB" id="A0A5B8MQ39"/>
<evidence type="ECO:0000256" key="1">
    <source>
        <dbReference type="SAM" id="MobiDB-lite"/>
    </source>
</evidence>
<evidence type="ECO:0000313" key="2">
    <source>
        <dbReference type="EMBL" id="QDZ22471.1"/>
    </source>
</evidence>
<sequence length="317" mass="34421">MRDQMATRMARRTSAVLGGTSGRVEGGMRTTGRARRRGTGARGPRRREDCGHPLRQVRGTSSEVQEVQGLDEAGVDVEGLRLNEGRWKGILCNLTRFGSAQELPPMYVPDAFREWGETLYEWNTFCETRVEGARLTHDVRRLVPLTACESVQAQFEEEALTDSGDFHCVGDAGGNLLLASKAIGAQGAVLQASFAGGDPAAPTRTRVEVSVKRYDDGAPFEMASGKIVLEEKTELYMDSDELDRDGGVRQTNEVANTATGSPPDDASSPFIALPLDSWVRITSSADEPDSLVLAIGKGARTYTVTYEDLEVSRAEMS</sequence>
<feature type="region of interest" description="Disordered" evidence="1">
    <location>
        <begin position="1"/>
        <end position="52"/>
    </location>
</feature>
<gene>
    <name evidence="2" type="ORF">A3770_07p49890</name>
</gene>